<comment type="catalytic activity">
    <reaction evidence="7">
        <text>[GlcNAc-(1-&gt;4)-Mur2Ac(oyl-L-Ala-gamma-D-Glu-L-Lys-D-Ala-D-Ala)](n)-di-trans,octa-cis-undecaprenyl diphosphate + beta-D-GlcNAc-(1-&gt;4)-Mur2Ac(oyl-L-Ala-gamma-D-Glu-L-Lys-D-Ala-D-Ala)-di-trans,octa-cis-undecaprenyl diphosphate = [GlcNAc-(1-&gt;4)-Mur2Ac(oyl-L-Ala-gamma-D-Glu-L-Lys-D-Ala-D-Ala)](n+1)-di-trans,octa-cis-undecaprenyl diphosphate + di-trans,octa-cis-undecaprenyl diphosphate + H(+)</text>
        <dbReference type="Rhea" id="RHEA:23708"/>
        <dbReference type="Rhea" id="RHEA-COMP:9602"/>
        <dbReference type="Rhea" id="RHEA-COMP:9603"/>
        <dbReference type="ChEBI" id="CHEBI:15378"/>
        <dbReference type="ChEBI" id="CHEBI:58405"/>
        <dbReference type="ChEBI" id="CHEBI:60033"/>
        <dbReference type="ChEBI" id="CHEBI:78435"/>
        <dbReference type="EC" id="2.4.99.28"/>
    </reaction>
</comment>
<dbReference type="InterPro" id="IPR050396">
    <property type="entry name" value="Glycosyltr_51/Transpeptidase"/>
</dbReference>
<name>A0ABY2JCA0_9MICO</name>
<keyword evidence="9" id="KW-0472">Membrane</keyword>
<proteinExistence type="predicted"/>
<evidence type="ECO:0000256" key="3">
    <source>
        <dbReference type="ARBA" id="ARBA00022676"/>
    </source>
</evidence>
<evidence type="ECO:0000256" key="7">
    <source>
        <dbReference type="ARBA" id="ARBA00049902"/>
    </source>
</evidence>
<dbReference type="SUPFAM" id="SSF53955">
    <property type="entry name" value="Lysozyme-like"/>
    <property type="match status" value="1"/>
</dbReference>
<keyword evidence="2" id="KW-0378">Hydrolase</keyword>
<evidence type="ECO:0000256" key="4">
    <source>
        <dbReference type="ARBA" id="ARBA00022679"/>
    </source>
</evidence>
<evidence type="ECO:0000256" key="2">
    <source>
        <dbReference type="ARBA" id="ARBA00022670"/>
    </source>
</evidence>
<dbReference type="EMBL" id="SOGO01000033">
    <property type="protein sequence ID" value="TFD01234.1"/>
    <property type="molecule type" value="Genomic_DNA"/>
</dbReference>
<feature type="region of interest" description="Disordered" evidence="8">
    <location>
        <begin position="233"/>
        <end position="255"/>
    </location>
</feature>
<evidence type="ECO:0000256" key="5">
    <source>
        <dbReference type="ARBA" id="ARBA00023268"/>
    </source>
</evidence>
<keyword evidence="9" id="KW-1133">Transmembrane helix</keyword>
<keyword evidence="3" id="KW-0328">Glycosyltransferase</keyword>
<comment type="catalytic activity">
    <reaction evidence="6">
        <text>Preferential cleavage: (Ac)2-L-Lys-D-Ala-|-D-Ala. Also transpeptidation of peptidyl-alanyl moieties that are N-acyl substituents of D-alanine.</text>
        <dbReference type="EC" id="3.4.16.4"/>
    </reaction>
</comment>
<keyword evidence="5" id="KW-0511">Multifunctional enzyme</keyword>
<evidence type="ECO:0000313" key="11">
    <source>
        <dbReference type="EMBL" id="TFD01234.1"/>
    </source>
</evidence>
<evidence type="ECO:0000256" key="6">
    <source>
        <dbReference type="ARBA" id="ARBA00034000"/>
    </source>
</evidence>
<dbReference type="Gene3D" id="1.10.3810.10">
    <property type="entry name" value="Biosynthetic peptidoglycan transglycosylase-like"/>
    <property type="match status" value="1"/>
</dbReference>
<accession>A0ABY2JCA0</accession>
<dbReference type="SUPFAM" id="SSF56601">
    <property type="entry name" value="beta-lactamase/transpeptidase-like"/>
    <property type="match status" value="1"/>
</dbReference>
<dbReference type="Gene3D" id="3.40.710.10">
    <property type="entry name" value="DD-peptidase/beta-lactamase superfamily"/>
    <property type="match status" value="1"/>
</dbReference>
<evidence type="ECO:0000256" key="1">
    <source>
        <dbReference type="ARBA" id="ARBA00022645"/>
    </source>
</evidence>
<evidence type="ECO:0000259" key="10">
    <source>
        <dbReference type="Pfam" id="PF00912"/>
    </source>
</evidence>
<dbReference type="InterPro" id="IPR012338">
    <property type="entry name" value="Beta-lactam/transpept-like"/>
</dbReference>
<dbReference type="InterPro" id="IPR023346">
    <property type="entry name" value="Lysozyme-like_dom_sf"/>
</dbReference>
<evidence type="ECO:0000256" key="8">
    <source>
        <dbReference type="SAM" id="MobiDB-lite"/>
    </source>
</evidence>
<feature type="domain" description="Glycosyl transferase family 51" evidence="10">
    <location>
        <begin position="99"/>
        <end position="176"/>
    </location>
</feature>
<dbReference type="PANTHER" id="PTHR32282">
    <property type="entry name" value="BINDING PROTEIN TRANSPEPTIDASE, PUTATIVE-RELATED"/>
    <property type="match status" value="1"/>
</dbReference>
<dbReference type="Pfam" id="PF00912">
    <property type="entry name" value="Transgly"/>
    <property type="match status" value="1"/>
</dbReference>
<comment type="caution">
    <text evidence="11">The sequence shown here is derived from an EMBL/GenBank/DDBJ whole genome shotgun (WGS) entry which is preliminary data.</text>
</comment>
<keyword evidence="1" id="KW-0121">Carboxypeptidase</keyword>
<reference evidence="11 12" key="1">
    <citation type="submission" date="2019-03" db="EMBL/GenBank/DDBJ databases">
        <title>Genomics of glacier-inhabiting Cryobacterium strains.</title>
        <authorList>
            <person name="Liu Q."/>
            <person name="Xin Y.-H."/>
        </authorList>
    </citation>
    <scope>NUCLEOTIDE SEQUENCE [LARGE SCALE GENOMIC DNA]</scope>
    <source>
        <strain evidence="11 12">TMT2-16</strain>
    </source>
</reference>
<keyword evidence="2" id="KW-0645">Protease</keyword>
<keyword evidence="12" id="KW-1185">Reference proteome</keyword>
<keyword evidence="4" id="KW-0808">Transferase</keyword>
<sequence length="350" mass="37468">MPPANRRKAGVVRLVGICGLGGGLAFLLIGGLGLVVSITVFEGLPGYPDIEPLSQKSNTYAAQNDGTSVLLASFYDQNRIEVDWDEISPYARDAVIAATPAREIKKMRLAIGAEKKFPQNDILRQYLNITGFGGTVYGIEAAANYYFGTTSAELTLPQAASLVAIVGNPAKFRLDNPGSETNGYPVNKARRDYIPREMVEHEKITAAKFQAAVATPVQPAIQGTYNDSCRGPQNYDFQNWNPRNDAGESGGNSSALESTLGSINAGFIGMAKKLDLCGILQTAAAFGVHRADGSPLVQTAAAVIGTNEVAPLTMAGAFAGMVYATRRVMTDNTAARRTIPTTRRFRNRNR</sequence>
<gene>
    <name evidence="11" type="ORF">E3T25_11855</name>
</gene>
<protein>
    <recommendedName>
        <fullName evidence="10">Glycosyl transferase family 51 domain-containing protein</fullName>
    </recommendedName>
</protein>
<dbReference type="PANTHER" id="PTHR32282:SF33">
    <property type="entry name" value="PEPTIDOGLYCAN GLYCOSYLTRANSFERASE"/>
    <property type="match status" value="1"/>
</dbReference>
<dbReference type="InterPro" id="IPR001264">
    <property type="entry name" value="Glyco_trans_51"/>
</dbReference>
<dbReference type="Proteomes" id="UP000297851">
    <property type="component" value="Unassembled WGS sequence"/>
</dbReference>
<feature type="transmembrane region" description="Helical" evidence="9">
    <location>
        <begin position="12"/>
        <end position="41"/>
    </location>
</feature>
<evidence type="ECO:0000256" key="9">
    <source>
        <dbReference type="SAM" id="Phobius"/>
    </source>
</evidence>
<organism evidence="11 12">
    <name type="scientific">Cryobacterium sandaracinum</name>
    <dbReference type="NCBI Taxonomy" id="1259247"/>
    <lineage>
        <taxon>Bacteria</taxon>
        <taxon>Bacillati</taxon>
        <taxon>Actinomycetota</taxon>
        <taxon>Actinomycetes</taxon>
        <taxon>Micrococcales</taxon>
        <taxon>Microbacteriaceae</taxon>
        <taxon>Cryobacterium</taxon>
    </lineage>
</organism>
<dbReference type="InterPro" id="IPR036950">
    <property type="entry name" value="PBP_transglycosylase"/>
</dbReference>
<evidence type="ECO:0000313" key="12">
    <source>
        <dbReference type="Proteomes" id="UP000297851"/>
    </source>
</evidence>
<keyword evidence="9" id="KW-0812">Transmembrane</keyword>